<proteinExistence type="predicted"/>
<evidence type="ECO:0000313" key="2">
    <source>
        <dbReference type="EMBL" id="NHN88413.1"/>
    </source>
</evidence>
<keyword evidence="1" id="KW-0732">Signal</keyword>
<evidence type="ECO:0000313" key="3">
    <source>
        <dbReference type="Proteomes" id="UP000631653"/>
    </source>
</evidence>
<keyword evidence="3" id="KW-1185">Reference proteome</keyword>
<gene>
    <name evidence="2" type="ORF">GOB81_07190</name>
</gene>
<protein>
    <submittedName>
        <fullName evidence="2">Uncharacterized protein</fullName>
    </submittedName>
</protein>
<feature type="chain" id="PRO_5045145843" evidence="1">
    <location>
        <begin position="29"/>
        <end position="120"/>
    </location>
</feature>
<name>A0ABX0K276_9PROT</name>
<sequence length="120" mass="13210">MRGILRRVWGAAALAGVMTVGLSVSAMAQMPSDDDGKKDGPDMHTLASRFNAVRVKKDYDYIHRPAGDKVIEQPDIDRLMFWTKDGQPDGYAQRRGDSVIYYNAGGQAVRVQRLAPGEAD</sequence>
<comment type="caution">
    <text evidence="2">The sequence shown here is derived from an EMBL/GenBank/DDBJ whole genome shotgun (WGS) entry which is preliminary data.</text>
</comment>
<dbReference type="Proteomes" id="UP000631653">
    <property type="component" value="Unassembled WGS sequence"/>
</dbReference>
<accession>A0ABX0K276</accession>
<dbReference type="EMBL" id="WOSY01000005">
    <property type="protein sequence ID" value="NHN88413.1"/>
    <property type="molecule type" value="Genomic_DNA"/>
</dbReference>
<evidence type="ECO:0000256" key="1">
    <source>
        <dbReference type="SAM" id="SignalP"/>
    </source>
</evidence>
<reference evidence="2 3" key="1">
    <citation type="journal article" date="2020" name="Int. J. Syst. Evol. Microbiol.">
        <title>Novel acetic acid bacteria from cider fermentations: Acetobacter conturbans sp. nov. and Acetobacter fallax sp. nov.</title>
        <authorList>
            <person name="Sombolestani A.S."/>
            <person name="Cleenwerck I."/>
            <person name="Cnockaert M."/>
            <person name="Borremans W."/>
            <person name="Wieme A.D."/>
            <person name="De Vuyst L."/>
            <person name="Vandamme P."/>
        </authorList>
    </citation>
    <scope>NUCLEOTIDE SEQUENCE [LARGE SCALE GENOMIC DNA]</scope>
    <source>
        <strain evidence="2 3">LMG 1627</strain>
    </source>
</reference>
<feature type="signal peptide" evidence="1">
    <location>
        <begin position="1"/>
        <end position="28"/>
    </location>
</feature>
<organism evidence="2 3">
    <name type="scientific">Acetobacter conturbans</name>
    <dbReference type="NCBI Taxonomy" id="1737472"/>
    <lineage>
        <taxon>Bacteria</taxon>
        <taxon>Pseudomonadati</taxon>
        <taxon>Pseudomonadota</taxon>
        <taxon>Alphaproteobacteria</taxon>
        <taxon>Acetobacterales</taxon>
        <taxon>Acetobacteraceae</taxon>
        <taxon>Acetobacter</taxon>
    </lineage>
</organism>